<evidence type="ECO:0000256" key="1">
    <source>
        <dbReference type="ARBA" id="ARBA00022741"/>
    </source>
</evidence>
<keyword evidence="5" id="KW-1185">Reference proteome</keyword>
<comment type="caution">
    <text evidence="4">The sequence shown here is derived from an EMBL/GenBank/DDBJ whole genome shotgun (WGS) entry which is preliminary data.</text>
</comment>
<dbReference type="GO" id="GO:0005319">
    <property type="term" value="F:lipid transporter activity"/>
    <property type="evidence" value="ECO:0007669"/>
    <property type="project" value="TreeGrafter"/>
</dbReference>
<protein>
    <recommendedName>
        <fullName evidence="3">ABC transporter domain-containing protein</fullName>
    </recommendedName>
</protein>
<gene>
    <name evidence="4" type="ORF">V5799_031201</name>
</gene>
<evidence type="ECO:0000313" key="5">
    <source>
        <dbReference type="Proteomes" id="UP001321473"/>
    </source>
</evidence>
<evidence type="ECO:0000259" key="3">
    <source>
        <dbReference type="PROSITE" id="PS50893"/>
    </source>
</evidence>
<evidence type="ECO:0000313" key="4">
    <source>
        <dbReference type="EMBL" id="KAK8775454.1"/>
    </source>
</evidence>
<dbReference type="InterPro" id="IPR003439">
    <property type="entry name" value="ABC_transporter-like_ATP-bd"/>
</dbReference>
<evidence type="ECO:0000256" key="2">
    <source>
        <dbReference type="ARBA" id="ARBA00022840"/>
    </source>
</evidence>
<dbReference type="SUPFAM" id="SSF52540">
    <property type="entry name" value="P-loop containing nucleoside triphosphate hydrolases"/>
    <property type="match status" value="1"/>
</dbReference>
<dbReference type="GO" id="GO:0016020">
    <property type="term" value="C:membrane"/>
    <property type="evidence" value="ECO:0007669"/>
    <property type="project" value="InterPro"/>
</dbReference>
<sequence length="482" mass="52172">MVEDPPREPTLWLLYLLPPFSYTWALIKTSQKVAEENYCTGSMADVRDVCAYVHNSLDEGAVLLPNLRYCCAHFYASNGTSVSKLASFSLHRHAGGWNALPGVELAVSHTNLGTVILVVGQLCAPGATAKTAQCSGYVEKAVAAHDLAKPALLVLDLKKRISSLNVLRGLSFHVEPGEAFAVAGLRGCGKTTLLNVLSGSTMPTSGTALIGDVPLQNLAGWEQRIGVCPTHDSVLGRLTVHQTLRLYANIRGIRPEDIDRLLEHLILLLNLTQSVENTVEECGAVTRRKLAVAIAIIGLPPVVLMDDPATGLDLMSKRKIYRTISMLRQLVKSAVFIVTHSLSDCVVMSDRMAIMLEGQFQCVGTVAELRDRLCVGTVLLIKLSLSSAYDAEALKLVHMLVLKAFPSAVYNGRLGHSIEYTVTPSAPWSQLVPRVHELQVQVAAYASDVILTDMTLEHALLKIVKYQKPKVASTPAADAIAL</sequence>
<proteinExistence type="predicted"/>
<dbReference type="InterPro" id="IPR003593">
    <property type="entry name" value="AAA+_ATPase"/>
</dbReference>
<keyword evidence="1" id="KW-0547">Nucleotide-binding</keyword>
<keyword evidence="2" id="KW-0067">ATP-binding</keyword>
<dbReference type="GO" id="GO:0140359">
    <property type="term" value="F:ABC-type transporter activity"/>
    <property type="evidence" value="ECO:0007669"/>
    <property type="project" value="InterPro"/>
</dbReference>
<organism evidence="4 5">
    <name type="scientific">Amblyomma americanum</name>
    <name type="common">Lone star tick</name>
    <dbReference type="NCBI Taxonomy" id="6943"/>
    <lineage>
        <taxon>Eukaryota</taxon>
        <taxon>Metazoa</taxon>
        <taxon>Ecdysozoa</taxon>
        <taxon>Arthropoda</taxon>
        <taxon>Chelicerata</taxon>
        <taxon>Arachnida</taxon>
        <taxon>Acari</taxon>
        <taxon>Parasitiformes</taxon>
        <taxon>Ixodida</taxon>
        <taxon>Ixodoidea</taxon>
        <taxon>Ixodidae</taxon>
        <taxon>Amblyomminae</taxon>
        <taxon>Amblyomma</taxon>
    </lineage>
</organism>
<dbReference type="PANTHER" id="PTHR19229">
    <property type="entry name" value="ATP-BINDING CASSETTE TRANSPORTER SUBFAMILY A ABCA"/>
    <property type="match status" value="1"/>
</dbReference>
<dbReference type="EMBL" id="JARKHS020014132">
    <property type="protein sequence ID" value="KAK8775454.1"/>
    <property type="molecule type" value="Genomic_DNA"/>
</dbReference>
<dbReference type="InterPro" id="IPR026082">
    <property type="entry name" value="ABCA"/>
</dbReference>
<dbReference type="GO" id="GO:0005524">
    <property type="term" value="F:ATP binding"/>
    <property type="evidence" value="ECO:0007669"/>
    <property type="project" value="UniProtKB-KW"/>
</dbReference>
<name>A0AAQ4EL22_AMBAM</name>
<dbReference type="GO" id="GO:0016887">
    <property type="term" value="F:ATP hydrolysis activity"/>
    <property type="evidence" value="ECO:0007669"/>
    <property type="project" value="InterPro"/>
</dbReference>
<feature type="domain" description="ABC transporter" evidence="3">
    <location>
        <begin position="152"/>
        <end position="382"/>
    </location>
</feature>
<dbReference type="InterPro" id="IPR027417">
    <property type="entry name" value="P-loop_NTPase"/>
</dbReference>
<dbReference type="PROSITE" id="PS50893">
    <property type="entry name" value="ABC_TRANSPORTER_2"/>
    <property type="match status" value="1"/>
</dbReference>
<reference evidence="4 5" key="1">
    <citation type="journal article" date="2023" name="Arcadia Sci">
        <title>De novo assembly of a long-read Amblyomma americanum tick genome.</title>
        <authorList>
            <person name="Chou S."/>
            <person name="Poskanzer K.E."/>
            <person name="Rollins M."/>
            <person name="Thuy-Boun P.S."/>
        </authorList>
    </citation>
    <scope>NUCLEOTIDE SEQUENCE [LARGE SCALE GENOMIC DNA]</scope>
    <source>
        <strain evidence="4">F_SG_1</strain>
        <tissue evidence="4">Salivary glands</tissue>
    </source>
</reference>
<dbReference type="Proteomes" id="UP001321473">
    <property type="component" value="Unassembled WGS sequence"/>
</dbReference>
<dbReference type="PANTHER" id="PTHR19229:SF250">
    <property type="entry name" value="ABC TRANSPORTER DOMAIN-CONTAINING PROTEIN-RELATED"/>
    <property type="match status" value="1"/>
</dbReference>
<accession>A0AAQ4EL22</accession>
<dbReference type="SMART" id="SM00382">
    <property type="entry name" value="AAA"/>
    <property type="match status" value="1"/>
</dbReference>
<dbReference type="Gene3D" id="3.40.50.300">
    <property type="entry name" value="P-loop containing nucleotide triphosphate hydrolases"/>
    <property type="match status" value="1"/>
</dbReference>
<dbReference type="AlphaFoldDB" id="A0AAQ4EL22"/>
<dbReference type="Pfam" id="PF00005">
    <property type="entry name" value="ABC_tran"/>
    <property type="match status" value="1"/>
</dbReference>